<accession>A0A8X6LJT3</accession>
<protein>
    <submittedName>
        <fullName evidence="2">Uncharacterized protein</fullName>
    </submittedName>
</protein>
<comment type="caution">
    <text evidence="2">The sequence shown here is derived from an EMBL/GenBank/DDBJ whole genome shotgun (WGS) entry which is preliminary data.</text>
</comment>
<evidence type="ECO:0000313" key="2">
    <source>
        <dbReference type="EMBL" id="GFR10962.1"/>
    </source>
</evidence>
<dbReference type="Proteomes" id="UP000887116">
    <property type="component" value="Unassembled WGS sequence"/>
</dbReference>
<feature type="compositionally biased region" description="Basic and acidic residues" evidence="1">
    <location>
        <begin position="54"/>
        <end position="63"/>
    </location>
</feature>
<reference evidence="2" key="1">
    <citation type="submission" date="2020-07" db="EMBL/GenBank/DDBJ databases">
        <title>Multicomponent nature underlies the extraordinary mechanical properties of spider dragline silk.</title>
        <authorList>
            <person name="Kono N."/>
            <person name="Nakamura H."/>
            <person name="Mori M."/>
            <person name="Yoshida Y."/>
            <person name="Ohtoshi R."/>
            <person name="Malay A.D."/>
            <person name="Moran D.A.P."/>
            <person name="Tomita M."/>
            <person name="Numata K."/>
            <person name="Arakawa K."/>
        </authorList>
    </citation>
    <scope>NUCLEOTIDE SEQUENCE</scope>
</reference>
<organism evidence="2 3">
    <name type="scientific">Trichonephila clavata</name>
    <name type="common">Joro spider</name>
    <name type="synonym">Nephila clavata</name>
    <dbReference type="NCBI Taxonomy" id="2740835"/>
    <lineage>
        <taxon>Eukaryota</taxon>
        <taxon>Metazoa</taxon>
        <taxon>Ecdysozoa</taxon>
        <taxon>Arthropoda</taxon>
        <taxon>Chelicerata</taxon>
        <taxon>Arachnida</taxon>
        <taxon>Araneae</taxon>
        <taxon>Araneomorphae</taxon>
        <taxon>Entelegynae</taxon>
        <taxon>Araneoidea</taxon>
        <taxon>Nephilidae</taxon>
        <taxon>Trichonephila</taxon>
    </lineage>
</organism>
<dbReference type="AlphaFoldDB" id="A0A8X6LJT3"/>
<sequence>MDVHNTLMEYNAELSLLEALPVQDLTLDDYVQVDTDITEWGTLSDAEIVALDHNNTESDDKSELTPITLTEAKV</sequence>
<gene>
    <name evidence="2" type="ORF">TNCT_35741</name>
</gene>
<dbReference type="EMBL" id="BMAO01026609">
    <property type="protein sequence ID" value="GFR10962.1"/>
    <property type="molecule type" value="Genomic_DNA"/>
</dbReference>
<dbReference type="OrthoDB" id="125347at2759"/>
<feature type="region of interest" description="Disordered" evidence="1">
    <location>
        <begin position="54"/>
        <end position="74"/>
    </location>
</feature>
<keyword evidence="3" id="KW-1185">Reference proteome</keyword>
<evidence type="ECO:0000256" key="1">
    <source>
        <dbReference type="SAM" id="MobiDB-lite"/>
    </source>
</evidence>
<proteinExistence type="predicted"/>
<evidence type="ECO:0000313" key="3">
    <source>
        <dbReference type="Proteomes" id="UP000887116"/>
    </source>
</evidence>
<name>A0A8X6LJT3_TRICU</name>